<keyword evidence="2" id="KW-1185">Reference proteome</keyword>
<protein>
    <submittedName>
        <fullName evidence="1">Uncharacterized protein</fullName>
    </submittedName>
</protein>
<sequence>MIQALLDGRVIGETVADQHRSDLAEAGLGDGRCGFTMAFYDAPIERQLLPFISIRPRGGDVELPRTGLTGVGEYFGAIHARYPGAGRQRSVLGGLWTDRTDAARLLAGRVAIGSTPAGIREPLQRIIGDGYAVLRGAIDQPITGEGGFTLDGVTCNGPLAPHSAPADRQMLEITPSIVFQPPALALIQAMLDDTPVAHRVVFARGDGGTAGFSQASSAERLPSPAETVLVVACVGGVRSGHVLADIVAGSHELPEFTGDGRSRWLPDPVSNRPHPALEIARRFDASVRTVEVGPLDLLILGPGTVHRLRTPQEHTGALQVWCLPSRISPSRILECPEAGTFVVPHRSGAMLAV</sequence>
<dbReference type="Proteomes" id="UP001589789">
    <property type="component" value="Unassembled WGS sequence"/>
</dbReference>
<organism evidence="1 2">
    <name type="scientific">Muricoccus vinaceus</name>
    <dbReference type="NCBI Taxonomy" id="424704"/>
    <lineage>
        <taxon>Bacteria</taxon>
        <taxon>Pseudomonadati</taxon>
        <taxon>Pseudomonadota</taxon>
        <taxon>Alphaproteobacteria</taxon>
        <taxon>Acetobacterales</taxon>
        <taxon>Roseomonadaceae</taxon>
        <taxon>Muricoccus</taxon>
    </lineage>
</organism>
<proteinExistence type="predicted"/>
<dbReference type="EMBL" id="JBHLVZ010000098">
    <property type="protein sequence ID" value="MFC0389178.1"/>
    <property type="molecule type" value="Genomic_DNA"/>
</dbReference>
<dbReference type="RefSeq" id="WP_377056311.1">
    <property type="nucleotide sequence ID" value="NZ_JBHLVZ010000098.1"/>
</dbReference>
<name>A0ABV6IZW2_9PROT</name>
<comment type="caution">
    <text evidence="1">The sequence shown here is derived from an EMBL/GenBank/DDBJ whole genome shotgun (WGS) entry which is preliminary data.</text>
</comment>
<accession>A0ABV6IZW2</accession>
<evidence type="ECO:0000313" key="1">
    <source>
        <dbReference type="EMBL" id="MFC0389178.1"/>
    </source>
</evidence>
<reference evidence="1 2" key="1">
    <citation type="submission" date="2024-09" db="EMBL/GenBank/DDBJ databases">
        <authorList>
            <person name="Sun Q."/>
            <person name="Mori K."/>
        </authorList>
    </citation>
    <scope>NUCLEOTIDE SEQUENCE [LARGE SCALE GENOMIC DNA]</scope>
    <source>
        <strain evidence="1 2">CCM 7468</strain>
    </source>
</reference>
<gene>
    <name evidence="1" type="ORF">ACFFIC_27075</name>
</gene>
<evidence type="ECO:0000313" key="2">
    <source>
        <dbReference type="Proteomes" id="UP001589789"/>
    </source>
</evidence>